<sequence length="705" mass="79784">MGQISSSWLFVKNNNRWDSFITSENRDNMDDKDGIKLEEKPKYNAVPINDQEYDDDYDPHQHRQVDKPTTNMETLVHILKGALGTGILAMPEAFKNSGYVNGIISTLLIGALCVYCLQILIRSQYILCKRHRVPILTYPESMKLALQEGPHFLRWLANPSTWIVDGFLILYQFGICCVYIVFVATNVKQIVDAYLVTLDVKVHIVILILPFTLIFLIRNLKLLAPFSQFGNIITFVALGMICYYLFQDMPSIDERTMVASAGTYPLYFGTVLFALQAVGVMISLENNMQNPKKFNGWLGVLSIGIAIVTILYVIIGFFGYLKYGDAALGSVTLNIPQDQVLAVIIKALFSVAVYFSYALQGYVPVEIIWKNYIQKKHPDIKHPVVCEYGVRVVVVIVTFLLAVLIPRLGLFISLFGALCLSMLGLLFPAVMEICVLYPNNYGKFNYVIIKESQEIEEILIGEYDPHSHRLVEKPTSTIETFVHILKAALGTGVLAMPEAFKYAGYVNGVISTCLIGFICVHCLLILIRCQYVLCKRHQVPILTYPKLMQLSLQAGPPFLRWLEQPSLWVVDMFLILDQLGICCVYIVFVAANIKHLIDANFLELDIRIHMAILIIPFASIFLIRDLKTLVPFSQLANTVTIVGIFKRIYIRLKRNILLGYASNVSLSKRTCVNFANEHSAKGTYEYIHICLLAVYLQDNFLSFHQ</sequence>
<comment type="subcellular location">
    <subcellularLocation>
        <location evidence="1">Membrane</location>
        <topology evidence="1">Multi-pass membrane protein</topology>
    </subcellularLocation>
</comment>
<feature type="transmembrane region" description="Helical" evidence="5">
    <location>
        <begin position="99"/>
        <end position="121"/>
    </location>
</feature>
<dbReference type="PANTHER" id="PTHR22950">
    <property type="entry name" value="AMINO ACID TRANSPORTER"/>
    <property type="match status" value="1"/>
</dbReference>
<feature type="transmembrane region" description="Helical" evidence="5">
    <location>
        <begin position="162"/>
        <end position="182"/>
    </location>
</feature>
<feature type="domain" description="Amino acid transporter transmembrane" evidence="6">
    <location>
        <begin position="68"/>
        <end position="437"/>
    </location>
</feature>
<feature type="transmembrane region" description="Helical" evidence="5">
    <location>
        <begin position="340"/>
        <end position="363"/>
    </location>
</feature>
<feature type="transmembrane region" description="Helical" evidence="5">
    <location>
        <begin position="266"/>
        <end position="284"/>
    </location>
</feature>
<feature type="transmembrane region" description="Helical" evidence="5">
    <location>
        <begin position="567"/>
        <end position="592"/>
    </location>
</feature>
<feature type="transmembrane region" description="Helical" evidence="5">
    <location>
        <begin position="229"/>
        <end position="246"/>
    </location>
</feature>
<feature type="transmembrane region" description="Helical" evidence="5">
    <location>
        <begin position="629"/>
        <end position="649"/>
    </location>
</feature>
<dbReference type="FunCoup" id="A0A7R8UJC8">
    <property type="interactions" value="36"/>
</dbReference>
<evidence type="ECO:0000256" key="4">
    <source>
        <dbReference type="ARBA" id="ARBA00023136"/>
    </source>
</evidence>
<dbReference type="GO" id="GO:0015179">
    <property type="term" value="F:L-amino acid transmembrane transporter activity"/>
    <property type="evidence" value="ECO:0007669"/>
    <property type="project" value="TreeGrafter"/>
</dbReference>
<evidence type="ECO:0000256" key="5">
    <source>
        <dbReference type="SAM" id="Phobius"/>
    </source>
</evidence>
<evidence type="ECO:0000256" key="2">
    <source>
        <dbReference type="ARBA" id="ARBA00022692"/>
    </source>
</evidence>
<evidence type="ECO:0000256" key="1">
    <source>
        <dbReference type="ARBA" id="ARBA00004141"/>
    </source>
</evidence>
<feature type="transmembrane region" description="Helical" evidence="5">
    <location>
        <begin position="296"/>
        <end position="320"/>
    </location>
</feature>
<evidence type="ECO:0000313" key="8">
    <source>
        <dbReference type="Proteomes" id="UP000594454"/>
    </source>
</evidence>
<reference evidence="7 8" key="1">
    <citation type="submission" date="2020-11" db="EMBL/GenBank/DDBJ databases">
        <authorList>
            <person name="Wallbank WR R."/>
            <person name="Pardo Diaz C."/>
            <person name="Kozak K."/>
            <person name="Martin S."/>
            <person name="Jiggins C."/>
            <person name="Moest M."/>
            <person name="Warren A I."/>
            <person name="Generalovic N T."/>
            <person name="Byers J.R.P. K."/>
            <person name="Montejo-Kovacevich G."/>
            <person name="Yen C E."/>
        </authorList>
    </citation>
    <scope>NUCLEOTIDE SEQUENCE [LARGE SCALE GENOMIC DNA]</scope>
</reference>
<evidence type="ECO:0000313" key="7">
    <source>
        <dbReference type="EMBL" id="CAD7081911.1"/>
    </source>
</evidence>
<keyword evidence="4 5" id="KW-0472">Membrane</keyword>
<proteinExistence type="predicted"/>
<dbReference type="OrthoDB" id="1684102at2759"/>
<feature type="transmembrane region" description="Helical" evidence="5">
    <location>
        <begin position="411"/>
        <end position="437"/>
    </location>
</feature>
<keyword evidence="8" id="KW-1185">Reference proteome</keyword>
<keyword evidence="3 5" id="KW-1133">Transmembrane helix</keyword>
<feature type="transmembrane region" description="Helical" evidence="5">
    <location>
        <begin position="384"/>
        <end position="405"/>
    </location>
</feature>
<dbReference type="GO" id="GO:0005774">
    <property type="term" value="C:vacuolar membrane"/>
    <property type="evidence" value="ECO:0007669"/>
    <property type="project" value="TreeGrafter"/>
</dbReference>
<dbReference type="InterPro" id="IPR013057">
    <property type="entry name" value="AA_transpt_TM"/>
</dbReference>
<organism evidence="7 8">
    <name type="scientific">Hermetia illucens</name>
    <name type="common">Black soldier fly</name>
    <dbReference type="NCBI Taxonomy" id="343691"/>
    <lineage>
        <taxon>Eukaryota</taxon>
        <taxon>Metazoa</taxon>
        <taxon>Ecdysozoa</taxon>
        <taxon>Arthropoda</taxon>
        <taxon>Hexapoda</taxon>
        <taxon>Insecta</taxon>
        <taxon>Pterygota</taxon>
        <taxon>Neoptera</taxon>
        <taxon>Endopterygota</taxon>
        <taxon>Diptera</taxon>
        <taxon>Brachycera</taxon>
        <taxon>Stratiomyomorpha</taxon>
        <taxon>Stratiomyidae</taxon>
        <taxon>Hermetiinae</taxon>
        <taxon>Hermetia</taxon>
    </lineage>
</organism>
<gene>
    <name evidence="7" type="ORF">HERILL_LOCUS4993</name>
</gene>
<evidence type="ECO:0000256" key="3">
    <source>
        <dbReference type="ARBA" id="ARBA00022989"/>
    </source>
</evidence>
<accession>A0A7R8UJC8</accession>
<evidence type="ECO:0000259" key="6">
    <source>
        <dbReference type="Pfam" id="PF01490"/>
    </source>
</evidence>
<dbReference type="AlphaFoldDB" id="A0A7R8UJC8"/>
<feature type="domain" description="Amino acid transporter transmembrane" evidence="6">
    <location>
        <begin position="474"/>
        <end position="675"/>
    </location>
</feature>
<feature type="transmembrane region" description="Helical" evidence="5">
    <location>
        <begin position="505"/>
        <end position="527"/>
    </location>
</feature>
<keyword evidence="2 5" id="KW-0812">Transmembrane</keyword>
<dbReference type="InParanoid" id="A0A7R8UJC8"/>
<feature type="transmembrane region" description="Helical" evidence="5">
    <location>
        <begin position="194"/>
        <end position="217"/>
    </location>
</feature>
<dbReference type="Pfam" id="PF01490">
    <property type="entry name" value="Aa_trans"/>
    <property type="match status" value="2"/>
</dbReference>
<dbReference type="PANTHER" id="PTHR22950:SF340">
    <property type="entry name" value="AMINO ACID TRANSPORTER TRANSMEMBRANE DOMAIN-CONTAINING PROTEIN-RELATED"/>
    <property type="match status" value="1"/>
</dbReference>
<name>A0A7R8UJC8_HERIL</name>
<protein>
    <recommendedName>
        <fullName evidence="6">Amino acid transporter transmembrane domain-containing protein</fullName>
    </recommendedName>
</protein>
<dbReference type="EMBL" id="LR899010">
    <property type="protein sequence ID" value="CAD7081911.1"/>
    <property type="molecule type" value="Genomic_DNA"/>
</dbReference>
<dbReference type="Proteomes" id="UP000594454">
    <property type="component" value="Chromosome 2"/>
</dbReference>
<feature type="transmembrane region" description="Helical" evidence="5">
    <location>
        <begin position="604"/>
        <end position="623"/>
    </location>
</feature>